<evidence type="ECO:0000256" key="1">
    <source>
        <dbReference type="ARBA" id="ARBA00022737"/>
    </source>
</evidence>
<sequence>MKNEKGSKRTRTEFKKAFQLFDQTGDGKILHKQCGIVMRALGQNLTHTEVLKGNPKSDEMNAKVLDFEHFLPLPQTVAKNKDQGTYKDSVKGLSVFDKEVVS</sequence>
<dbReference type="PROSITE" id="PS50222">
    <property type="entry name" value="EF_HAND_2"/>
    <property type="match status" value="1"/>
</dbReference>
<proteinExistence type="predicted"/>
<dbReference type="InParanoid" id="L5K152"/>
<evidence type="ECO:0000259" key="2">
    <source>
        <dbReference type="PROSITE" id="PS50222"/>
    </source>
</evidence>
<evidence type="ECO:0000313" key="3">
    <source>
        <dbReference type="EMBL" id="ELK05399.1"/>
    </source>
</evidence>
<dbReference type="Proteomes" id="UP000010552">
    <property type="component" value="Unassembled WGS sequence"/>
</dbReference>
<gene>
    <name evidence="3" type="ORF">PAL_GLEAN10023454</name>
</gene>
<dbReference type="InterPro" id="IPR002048">
    <property type="entry name" value="EF_hand_dom"/>
</dbReference>
<dbReference type="GO" id="GO:0005509">
    <property type="term" value="F:calcium ion binding"/>
    <property type="evidence" value="ECO:0007669"/>
    <property type="project" value="InterPro"/>
</dbReference>
<dbReference type="Gene3D" id="1.10.238.10">
    <property type="entry name" value="EF-hand"/>
    <property type="match status" value="1"/>
</dbReference>
<evidence type="ECO:0000313" key="4">
    <source>
        <dbReference type="Proteomes" id="UP000010552"/>
    </source>
</evidence>
<dbReference type="AlphaFoldDB" id="L5K152"/>
<organism evidence="3 4">
    <name type="scientific">Pteropus alecto</name>
    <name type="common">Black flying fox</name>
    <dbReference type="NCBI Taxonomy" id="9402"/>
    <lineage>
        <taxon>Eukaryota</taxon>
        <taxon>Metazoa</taxon>
        <taxon>Chordata</taxon>
        <taxon>Craniata</taxon>
        <taxon>Vertebrata</taxon>
        <taxon>Euteleostomi</taxon>
        <taxon>Mammalia</taxon>
        <taxon>Eutheria</taxon>
        <taxon>Laurasiatheria</taxon>
        <taxon>Chiroptera</taxon>
        <taxon>Yinpterochiroptera</taxon>
        <taxon>Pteropodoidea</taxon>
        <taxon>Pteropodidae</taxon>
        <taxon>Pteropodinae</taxon>
        <taxon>Pteropus</taxon>
    </lineage>
</organism>
<dbReference type="EMBL" id="KB031042">
    <property type="protein sequence ID" value="ELK05399.1"/>
    <property type="molecule type" value="Genomic_DNA"/>
</dbReference>
<keyword evidence="4" id="KW-1185">Reference proteome</keyword>
<dbReference type="STRING" id="9402.L5K152"/>
<dbReference type="FunFam" id="1.10.238.10:FF:000178">
    <property type="entry name" value="Calmodulin-2 A"/>
    <property type="match status" value="1"/>
</dbReference>
<feature type="domain" description="EF-hand" evidence="2">
    <location>
        <begin position="9"/>
        <end position="44"/>
    </location>
</feature>
<dbReference type="PANTHER" id="PTHR23048">
    <property type="entry name" value="MYOSIN LIGHT CHAIN 1, 3"/>
    <property type="match status" value="1"/>
</dbReference>
<reference evidence="4" key="1">
    <citation type="journal article" date="2013" name="Science">
        <title>Comparative analysis of bat genomes provides insight into the evolution of flight and immunity.</title>
        <authorList>
            <person name="Zhang G."/>
            <person name="Cowled C."/>
            <person name="Shi Z."/>
            <person name="Huang Z."/>
            <person name="Bishop-Lilly K.A."/>
            <person name="Fang X."/>
            <person name="Wynne J.W."/>
            <person name="Xiong Z."/>
            <person name="Baker M.L."/>
            <person name="Zhao W."/>
            <person name="Tachedjian M."/>
            <person name="Zhu Y."/>
            <person name="Zhou P."/>
            <person name="Jiang X."/>
            <person name="Ng J."/>
            <person name="Yang L."/>
            <person name="Wu L."/>
            <person name="Xiao J."/>
            <person name="Feng Y."/>
            <person name="Chen Y."/>
            <person name="Sun X."/>
            <person name="Zhang Y."/>
            <person name="Marsh G.A."/>
            <person name="Crameri G."/>
            <person name="Broder C.C."/>
            <person name="Frey K.G."/>
            <person name="Wang L.F."/>
            <person name="Wang J."/>
        </authorList>
    </citation>
    <scope>NUCLEOTIDE SEQUENCE [LARGE SCALE GENOMIC DNA]</scope>
</reference>
<dbReference type="InterPro" id="IPR011992">
    <property type="entry name" value="EF-hand-dom_pair"/>
</dbReference>
<protein>
    <submittedName>
        <fullName evidence="3">Myosin light polypeptide 6</fullName>
    </submittedName>
</protein>
<dbReference type="GO" id="GO:0016460">
    <property type="term" value="C:myosin II complex"/>
    <property type="evidence" value="ECO:0007669"/>
    <property type="project" value="TreeGrafter"/>
</dbReference>
<accession>L5K152</accession>
<keyword evidence="1" id="KW-0677">Repeat</keyword>
<dbReference type="InterPro" id="IPR050230">
    <property type="entry name" value="CALM/Myosin/TropC-like"/>
</dbReference>
<dbReference type="GO" id="GO:0008307">
    <property type="term" value="F:structural constituent of muscle"/>
    <property type="evidence" value="ECO:0007669"/>
    <property type="project" value="TreeGrafter"/>
</dbReference>
<dbReference type="SUPFAM" id="SSF47473">
    <property type="entry name" value="EF-hand"/>
    <property type="match status" value="1"/>
</dbReference>
<dbReference type="PANTHER" id="PTHR23048:SF7">
    <property type="entry name" value="SIMILAR TO MYOSIN, LIGHT POLYPEPTIDE 6, ALKALI, SMOOTH MUSCLE AND NON-MUSCLE"/>
    <property type="match status" value="1"/>
</dbReference>
<name>L5K152_PTEAL</name>